<dbReference type="UniPathway" id="UPA00705"/>
<keyword evidence="14 21" id="KW-0249">Electron transport</keyword>
<dbReference type="PANTHER" id="PTHR33751:SF1">
    <property type="entry name" value="CBB3-TYPE CYTOCHROME C OXIDASE SUBUNIT FIXP"/>
    <property type="match status" value="1"/>
</dbReference>
<dbReference type="Gene3D" id="1.10.760.10">
    <property type="entry name" value="Cytochrome c-like domain"/>
    <property type="match status" value="2"/>
</dbReference>
<evidence type="ECO:0000256" key="20">
    <source>
        <dbReference type="ARBA" id="ARBA00025525"/>
    </source>
</evidence>
<feature type="binding site" description="covalent" evidence="23">
    <location>
        <position position="127"/>
    </location>
    <ligand>
        <name>heme c</name>
        <dbReference type="ChEBI" id="CHEBI:61717"/>
        <label>1</label>
    </ligand>
</feature>
<evidence type="ECO:0000256" key="5">
    <source>
        <dbReference type="ARBA" id="ARBA00022448"/>
    </source>
</evidence>
<keyword evidence="6 21" id="KW-1003">Cell membrane</keyword>
<evidence type="ECO:0000256" key="10">
    <source>
        <dbReference type="ARBA" id="ARBA00022692"/>
    </source>
</evidence>
<dbReference type="InterPro" id="IPR009056">
    <property type="entry name" value="Cyt_c-like_dom"/>
</dbReference>
<evidence type="ECO:0000256" key="18">
    <source>
        <dbReference type="ARBA" id="ARBA00023065"/>
    </source>
</evidence>
<feature type="binding site" description="axial binding residue" evidence="22">
    <location>
        <position position="175"/>
    </location>
    <ligand>
        <name>heme c</name>
        <dbReference type="ChEBI" id="CHEBI:61717"/>
        <label>2</label>
    </ligand>
    <ligandPart>
        <name>Fe</name>
        <dbReference type="ChEBI" id="CHEBI:18248"/>
    </ligandPart>
</feature>
<keyword evidence="9 21" id="KW-0679">Respiratory chain</keyword>
<keyword evidence="15 24" id="KW-1133">Transmembrane helix</keyword>
<comment type="similarity">
    <text evidence="3 21">Belongs to the CcoP / FixP family.</text>
</comment>
<keyword evidence="11 21" id="KW-0479">Metal-binding</keyword>
<evidence type="ECO:0000256" key="21">
    <source>
        <dbReference type="PIRNR" id="PIRNR000006"/>
    </source>
</evidence>
<keyword evidence="19 21" id="KW-0472">Membrane</keyword>
<evidence type="ECO:0000256" key="11">
    <source>
        <dbReference type="ARBA" id="ARBA00022723"/>
    </source>
</evidence>
<evidence type="ECO:0000256" key="23">
    <source>
        <dbReference type="PIRSR" id="PIRSR000006-2"/>
    </source>
</evidence>
<evidence type="ECO:0000256" key="2">
    <source>
        <dbReference type="ARBA" id="ARBA00004673"/>
    </source>
</evidence>
<dbReference type="GO" id="GO:0016491">
    <property type="term" value="F:oxidoreductase activity"/>
    <property type="evidence" value="ECO:0007669"/>
    <property type="project" value="UniProtKB-KW"/>
</dbReference>
<evidence type="ECO:0000256" key="19">
    <source>
        <dbReference type="ARBA" id="ARBA00023136"/>
    </source>
</evidence>
<dbReference type="NCBIfam" id="TIGR00782">
    <property type="entry name" value="ccoP"/>
    <property type="match status" value="1"/>
</dbReference>
<feature type="binding site" description="axial binding residue" evidence="22">
    <location>
        <position position="128"/>
    </location>
    <ligand>
        <name>heme c</name>
        <dbReference type="ChEBI" id="CHEBI:61717"/>
        <label>1</label>
    </ligand>
    <ligandPart>
        <name>Fe</name>
        <dbReference type="ChEBI" id="CHEBI:18248"/>
    </ligandPart>
</feature>
<keyword evidence="27" id="KW-1185">Reference proteome</keyword>
<evidence type="ECO:0000256" key="12">
    <source>
        <dbReference type="ARBA" id="ARBA00022737"/>
    </source>
</evidence>
<keyword evidence="13 21" id="KW-0375">Hydrogen ion transport</keyword>
<dbReference type="InterPro" id="IPR038414">
    <property type="entry name" value="CcoP_N_sf"/>
</dbReference>
<comment type="pathway">
    <text evidence="2 21">Energy metabolism; oxidative phosphorylation.</text>
</comment>
<feature type="binding site" description="axial binding residue" evidence="22">
    <location>
        <position position="266"/>
    </location>
    <ligand>
        <name>heme c</name>
        <dbReference type="ChEBI" id="CHEBI:61717"/>
        <label>1</label>
    </ligand>
    <ligandPart>
        <name>Fe</name>
        <dbReference type="ChEBI" id="CHEBI:18248"/>
    </ligandPart>
</feature>
<dbReference type="InterPro" id="IPR004678">
    <property type="entry name" value="Cyt_c_oxidase_cbb3_su3"/>
</dbReference>
<dbReference type="SUPFAM" id="SSF46626">
    <property type="entry name" value="Cytochrome c"/>
    <property type="match status" value="2"/>
</dbReference>
<keyword evidence="17 21" id="KW-0408">Iron</keyword>
<dbReference type="PROSITE" id="PS51007">
    <property type="entry name" value="CYTC"/>
    <property type="match status" value="2"/>
</dbReference>
<evidence type="ECO:0000256" key="15">
    <source>
        <dbReference type="ARBA" id="ARBA00022989"/>
    </source>
</evidence>
<evidence type="ECO:0000256" key="3">
    <source>
        <dbReference type="ARBA" id="ARBA00006113"/>
    </source>
</evidence>
<dbReference type="OrthoDB" id="9811281at2"/>
<evidence type="ECO:0000313" key="26">
    <source>
        <dbReference type="EMBL" id="CUA95249.1"/>
    </source>
</evidence>
<evidence type="ECO:0000313" key="27">
    <source>
        <dbReference type="Proteomes" id="UP000183900"/>
    </source>
</evidence>
<dbReference type="InterPro" id="IPR032858">
    <property type="entry name" value="CcoP_N"/>
</dbReference>
<feature type="domain" description="Cytochrome c" evidence="25">
    <location>
        <begin position="208"/>
        <end position="289"/>
    </location>
</feature>
<comment type="cofactor">
    <cofactor evidence="21 23">
        <name>heme c</name>
        <dbReference type="ChEBI" id="CHEBI:61717"/>
    </cofactor>
    <text evidence="21 23">Binds 2 heme C groups per subunit.</text>
</comment>
<keyword evidence="7 21" id="KW-0997">Cell inner membrane</keyword>
<dbReference type="Gene3D" id="6.10.280.130">
    <property type="match status" value="1"/>
</dbReference>
<sequence length="292" mass="31251">MSDIHKKEIDAVSGVETTGHEWDGLKELNNPLPKWWLYVFYATIVWAIGYWVVYPSWPLLSGYTAGVLGNSQRADALTAVEAGQAARAQLGAGLNDASVEEIAAKPELLDFAMANGRAAFGDNCAACHGSGATGAIGYPNLQDDSWIWGGTLEDIYTTLKYGIRSGHDEARMSEMPAFGRDELLDKTQIDQVANFVASRAGLETEPGVDLAAGEVVYQDNCASCHGEDLAGIREMGAPNLLSANYLFGKSVQAIKAQVNAPRHGVMPAWEGRLDPATIKSLAVYVHSFGGGE</sequence>
<dbReference type="GO" id="GO:0005506">
    <property type="term" value="F:iron ion binding"/>
    <property type="evidence" value="ECO:0007669"/>
    <property type="project" value="InterPro"/>
</dbReference>
<dbReference type="InterPro" id="IPR008168">
    <property type="entry name" value="Cyt_C_IC"/>
</dbReference>
<keyword evidence="12" id="KW-0677">Repeat</keyword>
<dbReference type="PIRSF" id="PIRSF000006">
    <property type="entry name" value="Cbb3-Cox_fixP"/>
    <property type="match status" value="1"/>
</dbReference>
<dbReference type="Pfam" id="PF14715">
    <property type="entry name" value="FixP_N"/>
    <property type="match status" value="1"/>
</dbReference>
<reference evidence="27" key="1">
    <citation type="submission" date="2015-08" db="EMBL/GenBank/DDBJ databases">
        <authorList>
            <person name="Varghese N."/>
        </authorList>
    </citation>
    <scope>NUCLEOTIDE SEQUENCE [LARGE SCALE GENOMIC DNA]</scope>
    <source>
        <strain evidence="27">DSM 23407</strain>
    </source>
</reference>
<evidence type="ECO:0000256" key="4">
    <source>
        <dbReference type="ARBA" id="ARBA00011203"/>
    </source>
</evidence>
<dbReference type="GO" id="GO:0006119">
    <property type="term" value="P:oxidative phosphorylation"/>
    <property type="evidence" value="ECO:0007669"/>
    <property type="project" value="UniProtKB-UniPathway"/>
</dbReference>
<evidence type="ECO:0000259" key="25">
    <source>
        <dbReference type="PROSITE" id="PS51007"/>
    </source>
</evidence>
<evidence type="ECO:0000256" key="13">
    <source>
        <dbReference type="ARBA" id="ARBA00022781"/>
    </source>
</evidence>
<keyword evidence="10 24" id="KW-0812">Transmembrane</keyword>
<dbReference type="GO" id="GO:0005886">
    <property type="term" value="C:plasma membrane"/>
    <property type="evidence" value="ECO:0007669"/>
    <property type="project" value="UniProtKB-SubCell"/>
</dbReference>
<evidence type="ECO:0000256" key="16">
    <source>
        <dbReference type="ARBA" id="ARBA00023002"/>
    </source>
</evidence>
<feature type="binding site" description="covalent" evidence="23">
    <location>
        <position position="221"/>
    </location>
    <ligand>
        <name>heme c</name>
        <dbReference type="ChEBI" id="CHEBI:61717"/>
        <label>2</label>
    </ligand>
</feature>
<organism evidence="26 27">
    <name type="scientific">Pannonibacter indicus</name>
    <dbReference type="NCBI Taxonomy" id="466044"/>
    <lineage>
        <taxon>Bacteria</taxon>
        <taxon>Pseudomonadati</taxon>
        <taxon>Pseudomonadota</taxon>
        <taxon>Alphaproteobacteria</taxon>
        <taxon>Hyphomicrobiales</taxon>
        <taxon>Stappiaceae</taxon>
        <taxon>Pannonibacter</taxon>
    </lineage>
</organism>
<evidence type="ECO:0000256" key="8">
    <source>
        <dbReference type="ARBA" id="ARBA00022617"/>
    </source>
</evidence>
<dbReference type="GO" id="GO:1902600">
    <property type="term" value="P:proton transmembrane transport"/>
    <property type="evidence" value="ECO:0007669"/>
    <property type="project" value="UniProtKB-KW"/>
</dbReference>
<accession>A0A0K6HWF5</accession>
<dbReference type="InterPro" id="IPR036909">
    <property type="entry name" value="Cyt_c-like_dom_sf"/>
</dbReference>
<dbReference type="GO" id="GO:0020037">
    <property type="term" value="F:heme binding"/>
    <property type="evidence" value="ECO:0007669"/>
    <property type="project" value="InterPro"/>
</dbReference>
<evidence type="ECO:0000256" key="9">
    <source>
        <dbReference type="ARBA" id="ARBA00022660"/>
    </source>
</evidence>
<keyword evidence="8 21" id="KW-0349">Heme</keyword>
<evidence type="ECO:0000256" key="7">
    <source>
        <dbReference type="ARBA" id="ARBA00022519"/>
    </source>
</evidence>
<protein>
    <recommendedName>
        <fullName evidence="21">Cbb3-type cytochrome c oxidase subunit</fullName>
    </recommendedName>
</protein>
<dbReference type="Pfam" id="PF13442">
    <property type="entry name" value="Cytochrome_CBB3"/>
    <property type="match status" value="1"/>
</dbReference>
<dbReference type="InterPro" id="IPR050597">
    <property type="entry name" value="Cytochrome_c_Oxidase_Subunit"/>
</dbReference>
<keyword evidence="16 21" id="KW-0560">Oxidoreductase</keyword>
<feature type="binding site" description="covalent" evidence="23">
    <location>
        <position position="224"/>
    </location>
    <ligand>
        <name>heme c</name>
        <dbReference type="ChEBI" id="CHEBI:61717"/>
        <label>2</label>
    </ligand>
</feature>
<comment type="subunit">
    <text evidence="4">Component of the cbb3-type cytochrome c oxidase at least composed of FixN, FixO, FixQ and FixP.</text>
</comment>
<evidence type="ECO:0000256" key="22">
    <source>
        <dbReference type="PIRSR" id="PIRSR000006-1"/>
    </source>
</evidence>
<dbReference type="AlphaFoldDB" id="A0A0K6HWF5"/>
<dbReference type="PRINTS" id="PR00605">
    <property type="entry name" value="CYTCHROMECIC"/>
</dbReference>
<dbReference type="EMBL" id="CYHE01000003">
    <property type="protein sequence ID" value="CUA95249.1"/>
    <property type="molecule type" value="Genomic_DNA"/>
</dbReference>
<evidence type="ECO:0000256" key="24">
    <source>
        <dbReference type="SAM" id="Phobius"/>
    </source>
</evidence>
<feature type="binding site" description="covalent" evidence="23">
    <location>
        <position position="124"/>
    </location>
    <ligand>
        <name>heme c</name>
        <dbReference type="ChEBI" id="CHEBI:61717"/>
        <label>1</label>
    </ligand>
</feature>
<evidence type="ECO:0000256" key="6">
    <source>
        <dbReference type="ARBA" id="ARBA00022475"/>
    </source>
</evidence>
<feature type="transmembrane region" description="Helical" evidence="24">
    <location>
        <begin position="35"/>
        <end position="53"/>
    </location>
</feature>
<name>A0A0K6HWF5_9HYPH</name>
<evidence type="ECO:0000256" key="14">
    <source>
        <dbReference type="ARBA" id="ARBA00022982"/>
    </source>
</evidence>
<dbReference type="Pfam" id="PF00034">
    <property type="entry name" value="Cytochrom_C"/>
    <property type="match status" value="1"/>
</dbReference>
<feature type="domain" description="Cytochrome c" evidence="25">
    <location>
        <begin position="111"/>
        <end position="200"/>
    </location>
</feature>
<evidence type="ECO:0000256" key="17">
    <source>
        <dbReference type="ARBA" id="ARBA00023004"/>
    </source>
</evidence>
<evidence type="ECO:0000256" key="1">
    <source>
        <dbReference type="ARBA" id="ARBA00004533"/>
    </source>
</evidence>
<dbReference type="PANTHER" id="PTHR33751">
    <property type="entry name" value="CBB3-TYPE CYTOCHROME C OXIDASE SUBUNIT FIXP"/>
    <property type="match status" value="1"/>
</dbReference>
<comment type="function">
    <text evidence="20">C-type cytochrome. Part of the cbb3-type cytochrome c oxidase complex. FixP subunit is required for transferring electrons from donor cytochrome c via its heme groups to FixO subunit. From there, electrons are shuttled to the catalytic binuclear center of FixN subunit where oxygen reduction takes place. The complex also functions as a proton pump.</text>
</comment>
<comment type="subcellular location">
    <subcellularLocation>
        <location evidence="1 21">Cell inner membrane</location>
    </subcellularLocation>
</comment>
<feature type="binding site" description="axial binding residue" evidence="22">
    <location>
        <position position="225"/>
    </location>
    <ligand>
        <name>heme c</name>
        <dbReference type="ChEBI" id="CHEBI:61717"/>
        <label>2</label>
    </ligand>
    <ligandPart>
        <name>Fe</name>
        <dbReference type="ChEBI" id="CHEBI:18248"/>
    </ligandPart>
</feature>
<proteinExistence type="inferred from homology"/>
<gene>
    <name evidence="26" type="ORF">Ga0061067_103508</name>
</gene>
<dbReference type="RefSeq" id="WP_055455250.1">
    <property type="nucleotide sequence ID" value="NZ_CYHE01000003.1"/>
</dbReference>
<dbReference type="Proteomes" id="UP000183900">
    <property type="component" value="Unassembled WGS sequence"/>
</dbReference>
<dbReference type="GO" id="GO:0009055">
    <property type="term" value="F:electron transfer activity"/>
    <property type="evidence" value="ECO:0007669"/>
    <property type="project" value="InterPro"/>
</dbReference>
<keyword evidence="18 21" id="KW-0406">Ion transport</keyword>
<keyword evidence="5 21" id="KW-0813">Transport</keyword>